<evidence type="ECO:0000313" key="7">
    <source>
        <dbReference type="Proteomes" id="UP000193467"/>
    </source>
</evidence>
<evidence type="ECO:0000256" key="5">
    <source>
        <dbReference type="RuleBase" id="RU363107"/>
    </source>
</evidence>
<evidence type="ECO:0000256" key="4">
    <source>
        <dbReference type="ARBA" id="ARBA00023136"/>
    </source>
</evidence>
<sequence length="166" mass="18388">MEPQALINRLPEALQTFKQERLSMLRPPQEFFDVQRVSRPADFGVVSQRVAYNTKFFSGNYICLILILAIYSLLTNPLLLIAIGFLAGGFLAITRFITEDVQFGSTTVTQKNMYTALMVLGLPMLWFAAPIATFFWLVGSSAVLIGAHASLMEPGVESEYGSVQTV</sequence>
<dbReference type="STRING" id="106004.A0A1Y2G083"/>
<comment type="subcellular location">
    <subcellularLocation>
        <location evidence="1 5">Membrane</location>
        <topology evidence="1 5">Multi-pass membrane protein</topology>
    </subcellularLocation>
</comment>
<feature type="transmembrane region" description="Helical" evidence="5">
    <location>
        <begin position="79"/>
        <end position="97"/>
    </location>
</feature>
<evidence type="ECO:0000256" key="1">
    <source>
        <dbReference type="ARBA" id="ARBA00004141"/>
    </source>
</evidence>
<keyword evidence="2 5" id="KW-0812">Transmembrane</keyword>
<feature type="transmembrane region" description="Helical" evidence="5">
    <location>
        <begin position="117"/>
        <end position="138"/>
    </location>
</feature>
<accession>A0A1Y2G083</accession>
<dbReference type="FunCoup" id="A0A1Y2G083">
    <property type="interactions" value="287"/>
</dbReference>
<keyword evidence="7" id="KW-1185">Reference proteome</keyword>
<comment type="caution">
    <text evidence="6">The sequence shown here is derived from an EMBL/GenBank/DDBJ whole genome shotgun (WGS) entry which is preliminary data.</text>
</comment>
<dbReference type="AlphaFoldDB" id="A0A1Y2G083"/>
<keyword evidence="4 5" id="KW-0472">Membrane</keyword>
<reference evidence="6 7" key="1">
    <citation type="submission" date="2016-07" db="EMBL/GenBank/DDBJ databases">
        <title>Pervasive Adenine N6-methylation of Active Genes in Fungi.</title>
        <authorList>
            <consortium name="DOE Joint Genome Institute"/>
            <person name="Mondo S.J."/>
            <person name="Dannebaum R.O."/>
            <person name="Kuo R.C."/>
            <person name="Labutti K."/>
            <person name="Haridas S."/>
            <person name="Kuo A."/>
            <person name="Salamov A."/>
            <person name="Ahrendt S.R."/>
            <person name="Lipzen A."/>
            <person name="Sullivan W."/>
            <person name="Andreopoulos W.B."/>
            <person name="Clum A."/>
            <person name="Lindquist E."/>
            <person name="Daum C."/>
            <person name="Ramamoorthy G.K."/>
            <person name="Gryganskyi A."/>
            <person name="Culley D."/>
            <person name="Magnuson J.K."/>
            <person name="James T.Y."/>
            <person name="O'Malley M.A."/>
            <person name="Stajich J.E."/>
            <person name="Spatafora J.W."/>
            <person name="Visel A."/>
            <person name="Grigoriev I.V."/>
        </authorList>
    </citation>
    <scope>NUCLEOTIDE SEQUENCE [LARGE SCALE GENOMIC DNA]</scope>
    <source>
        <strain evidence="6 7">62-1032</strain>
    </source>
</reference>
<keyword evidence="3 5" id="KW-1133">Transmembrane helix</keyword>
<protein>
    <recommendedName>
        <fullName evidence="5">PRA1 family protein</fullName>
    </recommendedName>
</protein>
<evidence type="ECO:0000313" key="6">
    <source>
        <dbReference type="EMBL" id="ORY89827.1"/>
    </source>
</evidence>
<dbReference type="PANTHER" id="PTHR19317">
    <property type="entry name" value="PRENYLATED RAB ACCEPTOR 1-RELATED"/>
    <property type="match status" value="1"/>
</dbReference>
<dbReference type="GO" id="GO:0016020">
    <property type="term" value="C:membrane"/>
    <property type="evidence" value="ECO:0007669"/>
    <property type="project" value="UniProtKB-SubCell"/>
</dbReference>
<proteinExistence type="inferred from homology"/>
<dbReference type="OrthoDB" id="63113at2759"/>
<dbReference type="PANTHER" id="PTHR19317:SF0">
    <property type="entry name" value="PRENYLATED RAB ACCEPTOR PROTEIN 1"/>
    <property type="match status" value="1"/>
</dbReference>
<feature type="transmembrane region" description="Helical" evidence="5">
    <location>
        <begin position="56"/>
        <end position="73"/>
    </location>
</feature>
<organism evidence="6 7">
    <name type="scientific">Leucosporidium creatinivorum</name>
    <dbReference type="NCBI Taxonomy" id="106004"/>
    <lineage>
        <taxon>Eukaryota</taxon>
        <taxon>Fungi</taxon>
        <taxon>Dikarya</taxon>
        <taxon>Basidiomycota</taxon>
        <taxon>Pucciniomycotina</taxon>
        <taxon>Microbotryomycetes</taxon>
        <taxon>Leucosporidiales</taxon>
        <taxon>Leucosporidium</taxon>
    </lineage>
</organism>
<evidence type="ECO:0000256" key="3">
    <source>
        <dbReference type="ARBA" id="ARBA00022989"/>
    </source>
</evidence>
<name>A0A1Y2G083_9BASI</name>
<dbReference type="EMBL" id="MCGR01000005">
    <property type="protein sequence ID" value="ORY89827.1"/>
    <property type="molecule type" value="Genomic_DNA"/>
</dbReference>
<dbReference type="Proteomes" id="UP000193467">
    <property type="component" value="Unassembled WGS sequence"/>
</dbReference>
<dbReference type="Pfam" id="PF03208">
    <property type="entry name" value="PRA1"/>
    <property type="match status" value="1"/>
</dbReference>
<dbReference type="InterPro" id="IPR004895">
    <property type="entry name" value="Prenylated_rab_accept_PRA1"/>
</dbReference>
<gene>
    <name evidence="6" type="ORF">BCR35DRAFT_300339</name>
</gene>
<comment type="similarity">
    <text evidence="5">Belongs to the PRA1 family.</text>
</comment>
<dbReference type="InParanoid" id="A0A1Y2G083"/>
<evidence type="ECO:0000256" key="2">
    <source>
        <dbReference type="ARBA" id="ARBA00022692"/>
    </source>
</evidence>
<dbReference type="GO" id="GO:0005794">
    <property type="term" value="C:Golgi apparatus"/>
    <property type="evidence" value="ECO:0007669"/>
    <property type="project" value="TreeGrafter"/>
</dbReference>